<dbReference type="UniPathway" id="UPA00074">
    <property type="reaction ID" value="UER00126"/>
</dbReference>
<dbReference type="SUPFAM" id="SSF53328">
    <property type="entry name" value="Formyltransferase"/>
    <property type="match status" value="1"/>
</dbReference>
<dbReference type="Gene3D" id="3.40.50.170">
    <property type="entry name" value="Formyl transferase, N-terminal domain"/>
    <property type="match status" value="1"/>
</dbReference>
<comment type="pathway">
    <text evidence="1">Purine metabolism; IMP biosynthesis via de novo pathway; N(2)-formyl-N(1)-(5-phospho-D-ribosyl)glycinamide from N(1)-(5-phospho-D-ribosyl)glycinamide (10-formyl THF route): step 1/1.</text>
</comment>
<evidence type="ECO:0000256" key="7">
    <source>
        <dbReference type="ARBA" id="ARBA00041324"/>
    </source>
</evidence>
<evidence type="ECO:0000259" key="10">
    <source>
        <dbReference type="Pfam" id="PF00551"/>
    </source>
</evidence>
<dbReference type="HAMAP" id="MF_01930">
    <property type="entry name" value="PurN"/>
    <property type="match status" value="1"/>
</dbReference>
<name>A0A517KW83_9PEZI</name>
<evidence type="ECO:0000256" key="9">
    <source>
        <dbReference type="ARBA" id="ARBA00047664"/>
    </source>
</evidence>
<dbReference type="NCBIfam" id="TIGR00639">
    <property type="entry name" value="PurN"/>
    <property type="match status" value="1"/>
</dbReference>
<accession>A0A517KW83</accession>
<dbReference type="InterPro" id="IPR004607">
    <property type="entry name" value="GART"/>
</dbReference>
<evidence type="ECO:0000256" key="4">
    <source>
        <dbReference type="ARBA" id="ARBA00022679"/>
    </source>
</evidence>
<gene>
    <name evidence="11" type="ORF">FKW77_004738</name>
</gene>
<evidence type="ECO:0000256" key="1">
    <source>
        <dbReference type="ARBA" id="ARBA00005054"/>
    </source>
</evidence>
<evidence type="ECO:0000313" key="11">
    <source>
        <dbReference type="EMBL" id="QDS67652.1"/>
    </source>
</evidence>
<dbReference type="PROSITE" id="PS00373">
    <property type="entry name" value="GART"/>
    <property type="match status" value="1"/>
</dbReference>
<protein>
    <recommendedName>
        <fullName evidence="3">Phosphoribosylglycinamide formyltransferase</fullName>
        <ecNumber evidence="2">2.1.2.2</ecNumber>
    </recommendedName>
    <alternativeName>
        <fullName evidence="8">5'-phosphoribosylglycinamide transformylase</fullName>
    </alternativeName>
    <alternativeName>
        <fullName evidence="7">GAR transformylase</fullName>
    </alternativeName>
</protein>
<dbReference type="AlphaFoldDB" id="A0A517KW83"/>
<dbReference type="InterPro" id="IPR002376">
    <property type="entry name" value="Formyl_transf_N"/>
</dbReference>
<dbReference type="PANTHER" id="PTHR43369">
    <property type="entry name" value="PHOSPHORIBOSYLGLYCINAMIDE FORMYLTRANSFERASE"/>
    <property type="match status" value="1"/>
</dbReference>
<proteinExistence type="inferred from homology"/>
<dbReference type="Pfam" id="PF00551">
    <property type="entry name" value="Formyl_trans_N"/>
    <property type="match status" value="1"/>
</dbReference>
<dbReference type="EC" id="2.1.2.2" evidence="2"/>
<dbReference type="PANTHER" id="PTHR43369:SF2">
    <property type="entry name" value="PHOSPHORIBOSYLGLYCINAMIDE FORMYLTRANSFERASE"/>
    <property type="match status" value="1"/>
</dbReference>
<evidence type="ECO:0000256" key="8">
    <source>
        <dbReference type="ARBA" id="ARBA00041682"/>
    </source>
</evidence>
<evidence type="ECO:0000256" key="3">
    <source>
        <dbReference type="ARBA" id="ARBA00022076"/>
    </source>
</evidence>
<comment type="catalytic activity">
    <reaction evidence="9">
        <text>N(1)-(5-phospho-beta-D-ribosyl)glycinamide + (6R)-10-formyltetrahydrofolate = N(2)-formyl-N(1)-(5-phospho-beta-D-ribosyl)glycinamide + (6S)-5,6,7,8-tetrahydrofolate + H(+)</text>
        <dbReference type="Rhea" id="RHEA:15053"/>
        <dbReference type="ChEBI" id="CHEBI:15378"/>
        <dbReference type="ChEBI" id="CHEBI:57453"/>
        <dbReference type="ChEBI" id="CHEBI:143788"/>
        <dbReference type="ChEBI" id="CHEBI:147286"/>
        <dbReference type="ChEBI" id="CHEBI:195366"/>
        <dbReference type="EC" id="2.1.2.2"/>
    </reaction>
</comment>
<dbReference type="GO" id="GO:0006189">
    <property type="term" value="P:'de novo' IMP biosynthetic process"/>
    <property type="evidence" value="ECO:0007669"/>
    <property type="project" value="UniProtKB-UniPathway"/>
</dbReference>
<dbReference type="STRING" id="50376.A0A517KW83"/>
<sequence length="223" mass="24765">MFLPEETKITVLISGSGTNLQALIDAQSQNSLPAKSEIVRVISNKKSAYGITRAQAANIPTSYHNLLKYKRDERYAGDEKAYRRAYDEDLAKLVLRDGPHLVVCAGFMHVLGDAFLGPLEEAGVKIINLHPALRAQYNGTNAIERAHADFMEGKISKTGVMIHYVIDVVDMGDPILQIEIPLTHPEDDNIEVLTERIHEIEHSAIVEGTKVAIEKIRENRKAS</sequence>
<dbReference type="GO" id="GO:0005737">
    <property type="term" value="C:cytoplasm"/>
    <property type="evidence" value="ECO:0007669"/>
    <property type="project" value="TreeGrafter"/>
</dbReference>
<comment type="similarity">
    <text evidence="6">Belongs to the GART family.</text>
</comment>
<evidence type="ECO:0000256" key="5">
    <source>
        <dbReference type="ARBA" id="ARBA00022755"/>
    </source>
</evidence>
<keyword evidence="5" id="KW-0658">Purine biosynthesis</keyword>
<evidence type="ECO:0000256" key="2">
    <source>
        <dbReference type="ARBA" id="ARBA00012254"/>
    </source>
</evidence>
<dbReference type="Proteomes" id="UP000316270">
    <property type="component" value="Chromosome 1"/>
</dbReference>
<evidence type="ECO:0000313" key="12">
    <source>
        <dbReference type="Proteomes" id="UP000316270"/>
    </source>
</evidence>
<dbReference type="InterPro" id="IPR001555">
    <property type="entry name" value="GART_AS"/>
</dbReference>
<evidence type="ECO:0000256" key="6">
    <source>
        <dbReference type="ARBA" id="ARBA00038440"/>
    </source>
</evidence>
<keyword evidence="4" id="KW-0808">Transferase</keyword>
<feature type="domain" description="Formyl transferase N-terminal" evidence="10">
    <location>
        <begin position="8"/>
        <end position="207"/>
    </location>
</feature>
<dbReference type="FunFam" id="3.40.50.170:FF:000009">
    <property type="entry name" value="Phosphoribosylglycinamide formyltransferase (Eurofung)"/>
    <property type="match status" value="1"/>
</dbReference>
<dbReference type="GO" id="GO:0004644">
    <property type="term" value="F:phosphoribosylglycinamide formyltransferase activity"/>
    <property type="evidence" value="ECO:0007669"/>
    <property type="project" value="UniProtKB-EC"/>
</dbReference>
<dbReference type="EMBL" id="CP042185">
    <property type="protein sequence ID" value="QDS67652.1"/>
    <property type="molecule type" value="Genomic_DNA"/>
</dbReference>
<dbReference type="OrthoDB" id="5575075at2759"/>
<reference evidence="11 12" key="1">
    <citation type="submission" date="2019-07" db="EMBL/GenBank/DDBJ databases">
        <title>Finished genome of Venturia effusa.</title>
        <authorList>
            <person name="Young C.A."/>
            <person name="Cox M.P."/>
            <person name="Ganley A.R.D."/>
            <person name="David W.J."/>
        </authorList>
    </citation>
    <scope>NUCLEOTIDE SEQUENCE [LARGE SCALE GENOMIC DNA]</scope>
    <source>
        <strain evidence="12">albino</strain>
    </source>
</reference>
<organism evidence="11 12">
    <name type="scientific">Venturia effusa</name>
    <dbReference type="NCBI Taxonomy" id="50376"/>
    <lineage>
        <taxon>Eukaryota</taxon>
        <taxon>Fungi</taxon>
        <taxon>Dikarya</taxon>
        <taxon>Ascomycota</taxon>
        <taxon>Pezizomycotina</taxon>
        <taxon>Dothideomycetes</taxon>
        <taxon>Pleosporomycetidae</taxon>
        <taxon>Venturiales</taxon>
        <taxon>Venturiaceae</taxon>
        <taxon>Venturia</taxon>
    </lineage>
</organism>
<keyword evidence="12" id="KW-1185">Reference proteome</keyword>
<dbReference type="InterPro" id="IPR036477">
    <property type="entry name" value="Formyl_transf_N_sf"/>
</dbReference>